<organism evidence="1 2">
    <name type="scientific">Mixta tenebrionis</name>
    <dbReference type="NCBI Taxonomy" id="2562439"/>
    <lineage>
        <taxon>Bacteria</taxon>
        <taxon>Pseudomonadati</taxon>
        <taxon>Pseudomonadota</taxon>
        <taxon>Gammaproteobacteria</taxon>
        <taxon>Enterobacterales</taxon>
        <taxon>Erwiniaceae</taxon>
        <taxon>Mixta</taxon>
    </lineage>
</organism>
<dbReference type="InterPro" id="IPR013783">
    <property type="entry name" value="Ig-like_fold"/>
</dbReference>
<gene>
    <name evidence="1" type="ORF">FKM52_11980</name>
</gene>
<keyword evidence="2" id="KW-1185">Reference proteome</keyword>
<accession>A0A506V956</accession>
<sequence length="226" mass="25728">MASLLATGAAKAIEVIPVVKEIKEETPRENYITVKSVFRAEESVDDKKTAKQQQYEFVTLELFYVPNPGDGKEERIKELGAENPTLVFSPTKLVVPYGEERKVRIMPLKPVTHEQVYRLRVRPAYPEQALDKGKVRFAIGYDVLLRYLPSGKRTQGIALSCNKDKWVLNATGNVRSELRNLVIDGRKVKGQYNVYPGTDRTLTVSKQLAFELQGKLHTYENCQRKE</sequence>
<dbReference type="Proteomes" id="UP000319523">
    <property type="component" value="Unassembled WGS sequence"/>
</dbReference>
<dbReference type="Gene3D" id="2.60.40.10">
    <property type="entry name" value="Immunoglobulins"/>
    <property type="match status" value="1"/>
</dbReference>
<protein>
    <recommendedName>
        <fullName evidence="3">Fimbria/pilus periplasmic chaperone</fullName>
    </recommendedName>
</protein>
<evidence type="ECO:0000313" key="1">
    <source>
        <dbReference type="EMBL" id="TPW42066.1"/>
    </source>
</evidence>
<name>A0A506V956_9GAMM</name>
<reference evidence="1 2" key="1">
    <citation type="submission" date="2019-06" db="EMBL/GenBank/DDBJ databases">
        <authorList>
            <person name="Yang Y."/>
        </authorList>
    </citation>
    <scope>NUCLEOTIDE SEQUENCE [LARGE SCALE GENOMIC DNA]</scope>
    <source>
        <strain evidence="1 2">BIT-26</strain>
    </source>
</reference>
<dbReference type="AlphaFoldDB" id="A0A506V956"/>
<dbReference type="RefSeq" id="WP_141176410.1">
    <property type="nucleotide sequence ID" value="NZ_JBHUFX010000002.1"/>
</dbReference>
<comment type="caution">
    <text evidence="1">The sequence shown here is derived from an EMBL/GenBank/DDBJ whole genome shotgun (WGS) entry which is preliminary data.</text>
</comment>
<evidence type="ECO:0008006" key="3">
    <source>
        <dbReference type="Google" id="ProtNLM"/>
    </source>
</evidence>
<proteinExistence type="predicted"/>
<dbReference type="OrthoDB" id="6842070at2"/>
<dbReference type="EMBL" id="VHQI01000006">
    <property type="protein sequence ID" value="TPW42066.1"/>
    <property type="molecule type" value="Genomic_DNA"/>
</dbReference>
<evidence type="ECO:0000313" key="2">
    <source>
        <dbReference type="Proteomes" id="UP000319523"/>
    </source>
</evidence>